<reference evidence="1" key="1">
    <citation type="journal article" date="2013" name="PLoS ONE">
        <title>Direct detection of alternative open reading frames translation products in human significantly expands the proteome.</title>
        <authorList>
            <person name="Vanderperre B."/>
            <person name="Lucier J.-F."/>
            <person name="Motard J."/>
            <person name="Tremblay G."/>
            <person name="Vanderperre S."/>
            <person name="Wisztorski M."/>
            <person name="Salzet M."/>
            <person name="Boisvert F.-M."/>
            <person name="Roucou X."/>
        </authorList>
    </citation>
    <scope>NUCLEOTIDE SEQUENCE</scope>
</reference>
<evidence type="ECO:0000313" key="1">
    <source>
        <dbReference type="EMBL" id="CCQ43929.1"/>
    </source>
</evidence>
<dbReference type="EMBL" id="HF584432">
    <property type="protein sequence ID" value="CCQ43929.1"/>
    <property type="molecule type" value="Genomic_DNA"/>
</dbReference>
<organism evidence="1">
    <name type="scientific">Homo sapiens</name>
    <name type="common">Human</name>
    <dbReference type="NCBI Taxonomy" id="9606"/>
    <lineage>
        <taxon>Eukaryota</taxon>
        <taxon>Metazoa</taxon>
        <taxon>Chordata</taxon>
        <taxon>Craniata</taxon>
        <taxon>Vertebrata</taxon>
        <taxon>Euteleostomi</taxon>
        <taxon>Mammalia</taxon>
        <taxon>Eutheria</taxon>
        <taxon>Euarchontoglires</taxon>
        <taxon>Primates</taxon>
        <taxon>Haplorrhini</taxon>
        <taxon>Catarrhini</taxon>
        <taxon>Hominidae</taxon>
        <taxon>Homo</taxon>
    </lineage>
</organism>
<gene>
    <name evidence="1" type="primary">HPN</name>
</gene>
<sequence>MMSAMALTSMETRSSPRCSVLATPRVALMPARATAVVPLCVRTASLGRHVGGCVAL</sequence>
<name>L8E9T7_HUMAN</name>
<proteinExistence type="predicted"/>
<dbReference type="AlphaFoldDB" id="L8E9T7"/>
<dbReference type="OrthoDB" id="5979691at2759"/>
<accession>L8E9T7</accession>
<dbReference type="ChiTaRS" id="HPN">
    <property type="organism name" value="human"/>
</dbReference>
<protein>
    <submittedName>
        <fullName evidence="1">Alternative protein HPN</fullName>
    </submittedName>
</protein>